<keyword evidence="3" id="KW-1003">Cell membrane</keyword>
<keyword evidence="10" id="KW-1015">Disulfide bond</keyword>
<reference evidence="22" key="1">
    <citation type="journal article" date="2017" name="bioRxiv">
        <title>Comparative analysis of the genomes of Stylophora pistillata and Acropora digitifera provides evidence for extensive differences between species of corals.</title>
        <authorList>
            <person name="Voolstra C.R."/>
            <person name="Li Y."/>
            <person name="Liew Y.J."/>
            <person name="Baumgarten S."/>
            <person name="Zoccola D."/>
            <person name="Flot J.-F."/>
            <person name="Tambutte S."/>
            <person name="Allemand D."/>
            <person name="Aranda M."/>
        </authorList>
    </citation>
    <scope>NUCLEOTIDE SEQUENCE [LARGE SCALE GENOMIC DNA]</scope>
</reference>
<name>A0A2B4S894_STYPI</name>
<dbReference type="SUPFAM" id="SSF57184">
    <property type="entry name" value="Growth factor receptor domain"/>
    <property type="match status" value="1"/>
</dbReference>
<evidence type="ECO:0000256" key="7">
    <source>
        <dbReference type="ARBA" id="ARBA00023018"/>
    </source>
</evidence>
<keyword evidence="8" id="KW-0297">G-protein coupled receptor</keyword>
<feature type="coiled-coil region" evidence="17">
    <location>
        <begin position="687"/>
        <end position="714"/>
    </location>
</feature>
<evidence type="ECO:0000313" key="21">
    <source>
        <dbReference type="EMBL" id="PFX26111.1"/>
    </source>
</evidence>
<evidence type="ECO:0000256" key="16">
    <source>
        <dbReference type="ARBA" id="ARBA00034104"/>
    </source>
</evidence>
<evidence type="ECO:0000256" key="10">
    <source>
        <dbReference type="ARBA" id="ARBA00023157"/>
    </source>
</evidence>
<evidence type="ECO:0000256" key="18">
    <source>
        <dbReference type="SAM" id="Phobius"/>
    </source>
</evidence>
<feature type="transmembrane region" description="Helical" evidence="18">
    <location>
        <begin position="477"/>
        <end position="496"/>
    </location>
</feature>
<evidence type="ECO:0000256" key="8">
    <source>
        <dbReference type="ARBA" id="ARBA00023040"/>
    </source>
</evidence>
<dbReference type="PRINTS" id="PR00248">
    <property type="entry name" value="GPCRMGR"/>
</dbReference>
<dbReference type="PROSITE" id="PS50259">
    <property type="entry name" value="G_PROTEIN_RECEP_F3_4"/>
    <property type="match status" value="1"/>
</dbReference>
<keyword evidence="11 21" id="KW-0675">Receptor</keyword>
<evidence type="ECO:0000256" key="12">
    <source>
        <dbReference type="ARBA" id="ARBA00023180"/>
    </source>
</evidence>
<keyword evidence="6 18" id="KW-1133">Transmembrane helix</keyword>
<evidence type="ECO:0000256" key="11">
    <source>
        <dbReference type="ARBA" id="ARBA00023170"/>
    </source>
</evidence>
<keyword evidence="4 18" id="KW-0812">Transmembrane</keyword>
<dbReference type="PANTHER" id="PTHR32546">
    <property type="entry name" value="G-PROTEIN COUPLED RECEPTOR 158-RELATED"/>
    <property type="match status" value="1"/>
</dbReference>
<organism evidence="21 22">
    <name type="scientific">Stylophora pistillata</name>
    <name type="common">Smooth cauliflower coral</name>
    <dbReference type="NCBI Taxonomy" id="50429"/>
    <lineage>
        <taxon>Eukaryota</taxon>
        <taxon>Metazoa</taxon>
        <taxon>Cnidaria</taxon>
        <taxon>Anthozoa</taxon>
        <taxon>Hexacorallia</taxon>
        <taxon>Scleractinia</taxon>
        <taxon>Astrocoeniina</taxon>
        <taxon>Pocilloporidae</taxon>
        <taxon>Stylophora</taxon>
    </lineage>
</organism>
<feature type="chain" id="PRO_5012586504" evidence="19">
    <location>
        <begin position="20"/>
        <end position="775"/>
    </location>
</feature>
<gene>
    <name evidence="21" type="ORF">AWC38_SpisGene9227</name>
</gene>
<evidence type="ECO:0000256" key="2">
    <source>
        <dbReference type="ARBA" id="ARBA00007242"/>
    </source>
</evidence>
<feature type="transmembrane region" description="Helical" evidence="18">
    <location>
        <begin position="403"/>
        <end position="425"/>
    </location>
</feature>
<keyword evidence="7" id="KW-0770">Synapse</keyword>
<dbReference type="Proteomes" id="UP000225706">
    <property type="component" value="Unassembled WGS sequence"/>
</dbReference>
<evidence type="ECO:0000256" key="14">
    <source>
        <dbReference type="ARBA" id="ARBA00023257"/>
    </source>
</evidence>
<keyword evidence="9 18" id="KW-0472">Membrane</keyword>
<keyword evidence="12" id="KW-0325">Glycoprotein</keyword>
<evidence type="ECO:0000256" key="13">
    <source>
        <dbReference type="ARBA" id="ARBA00023224"/>
    </source>
</evidence>
<dbReference type="Pfam" id="PF00003">
    <property type="entry name" value="7tm_3"/>
    <property type="match status" value="1"/>
</dbReference>
<keyword evidence="13" id="KW-0807">Transducer</keyword>
<dbReference type="EMBL" id="LSMT01000134">
    <property type="protein sequence ID" value="PFX26111.1"/>
    <property type="molecule type" value="Genomic_DNA"/>
</dbReference>
<feature type="domain" description="G-protein coupled receptors family 3 profile" evidence="20">
    <location>
        <begin position="438"/>
        <end position="655"/>
    </location>
</feature>
<dbReference type="GO" id="GO:0043005">
    <property type="term" value="C:neuron projection"/>
    <property type="evidence" value="ECO:0007669"/>
    <property type="project" value="UniProtKB-SubCell"/>
</dbReference>
<dbReference type="GO" id="GO:0004930">
    <property type="term" value="F:G protein-coupled receptor activity"/>
    <property type="evidence" value="ECO:0007669"/>
    <property type="project" value="UniProtKB-KW"/>
</dbReference>
<feature type="transmembrane region" description="Helical" evidence="18">
    <location>
        <begin position="596"/>
        <end position="614"/>
    </location>
</feature>
<dbReference type="InterPro" id="IPR054714">
    <property type="entry name" value="GPR158_179_extracellular"/>
</dbReference>
<dbReference type="Pfam" id="PF22572">
    <property type="entry name" value="GPR158_179_EC"/>
    <property type="match status" value="1"/>
</dbReference>
<evidence type="ECO:0000313" key="22">
    <source>
        <dbReference type="Proteomes" id="UP000225706"/>
    </source>
</evidence>
<dbReference type="PANTHER" id="PTHR32546:SF29">
    <property type="entry name" value="G-PROTEIN COUPLED RECEPTORS FAMILY 3 PROFILE DOMAIN-CONTAINING PROTEIN"/>
    <property type="match status" value="1"/>
</dbReference>
<dbReference type="OrthoDB" id="2129233at2759"/>
<keyword evidence="14" id="KW-0628">Postsynaptic cell membrane</keyword>
<dbReference type="CDD" id="cd12913">
    <property type="entry name" value="PDC1_MCP_like"/>
    <property type="match status" value="1"/>
</dbReference>
<keyword evidence="17" id="KW-0175">Coiled coil</keyword>
<keyword evidence="15" id="KW-0966">Cell projection</keyword>
<dbReference type="GO" id="GO:0045211">
    <property type="term" value="C:postsynaptic membrane"/>
    <property type="evidence" value="ECO:0007669"/>
    <property type="project" value="UniProtKB-SubCell"/>
</dbReference>
<feature type="transmembrane region" description="Helical" evidence="18">
    <location>
        <begin position="517"/>
        <end position="538"/>
    </location>
</feature>
<evidence type="ECO:0000259" key="20">
    <source>
        <dbReference type="PROSITE" id="PS50259"/>
    </source>
</evidence>
<evidence type="ECO:0000256" key="5">
    <source>
        <dbReference type="ARBA" id="ARBA00022729"/>
    </source>
</evidence>
<comment type="similarity">
    <text evidence="2">Belongs to the G-protein coupled receptor 3 family.</text>
</comment>
<sequence>MVDILVWLCTFAVFSHIRGSNEANELLYKDDPSIDNPNRLPVKDDRAGAFNMTAREALKAIEEVHHGTVDCETMLAKRSLKLLYFKYENSVYTAQANLAIRTANLISDLLPTGSAKTLNISGKNVLKTHREVLHAIVRNNLENDQVIVGSAIIFDNNSFIDNSFFAPYAYRNANDTFIKVTDLSAGWSYLHEAFVRLMKFKSRGRPFPKRTTYFYKQNNVSSASTRLKLTHKFVESKDGLWSRPYFECTTARAWLITYTSPILGSQDGNGSISFMGMTTIDIALTNVDINQCDKESGGKFQFEIFAGTHRCKNETTQCKPVTGLGFRAGSYKCVCRSGYYFPNVTASAKYFNGSEIEAAAVDPSHSYYSNPDSFQCIKCQPGCEACVDNSPCIVTLNWPLRRALMGLTVVSILFAIGISAFILYFRELKVNFLLGCEVVKTASPHFLVIILAGCMLSYCEILVLYPEPQNTFCVVRLWFRHIGFGLGFTSLLLKTWRISVIFRVKSAQKIKLTDRHLIQRLAPILALYVVYLLAWSLAGPSHVVEMKMPGDLKFHVCSFDWWDHAILIFEILFLFWGIHLCYNVRKAPSAFNESKFISWSIYNLTVVTFFLKITRLFIGDLAGPDMIYLLEFFRVQLAVSVLVGLVFVPKIIRVIKGRGDVFDTSGRIASVKGAALNMAAGQSSEGTVNLSQENEDLKEEIRKLYGQLQQMKTVNMEAGNRHLGHSSSLLFGGSTPSLLSSTPNNNGSKACLVTSARAKRPQRYSPAAELASDFV</sequence>
<dbReference type="AlphaFoldDB" id="A0A2B4S894"/>
<keyword evidence="5 19" id="KW-0732">Signal</keyword>
<dbReference type="InterPro" id="IPR017978">
    <property type="entry name" value="GPCR_3_C"/>
</dbReference>
<comment type="caution">
    <text evidence="21">The sequence shown here is derived from an EMBL/GenBank/DDBJ whole genome shotgun (WGS) entry which is preliminary data.</text>
</comment>
<dbReference type="InterPro" id="IPR043458">
    <property type="entry name" value="GPR158/179"/>
</dbReference>
<evidence type="ECO:0000256" key="4">
    <source>
        <dbReference type="ARBA" id="ARBA00022692"/>
    </source>
</evidence>
<evidence type="ECO:0000256" key="19">
    <source>
        <dbReference type="SAM" id="SignalP"/>
    </source>
</evidence>
<evidence type="ECO:0000256" key="9">
    <source>
        <dbReference type="ARBA" id="ARBA00023136"/>
    </source>
</evidence>
<dbReference type="InterPro" id="IPR000337">
    <property type="entry name" value="GPCR_3"/>
</dbReference>
<feature type="signal peptide" evidence="19">
    <location>
        <begin position="1"/>
        <end position="19"/>
    </location>
</feature>
<keyword evidence="22" id="KW-1185">Reference proteome</keyword>
<evidence type="ECO:0000256" key="1">
    <source>
        <dbReference type="ARBA" id="ARBA00004487"/>
    </source>
</evidence>
<feature type="transmembrane region" description="Helical" evidence="18">
    <location>
        <begin position="446"/>
        <end position="465"/>
    </location>
</feature>
<evidence type="ECO:0000256" key="3">
    <source>
        <dbReference type="ARBA" id="ARBA00022475"/>
    </source>
</evidence>
<feature type="transmembrane region" description="Helical" evidence="18">
    <location>
        <begin position="561"/>
        <end position="584"/>
    </location>
</feature>
<comment type="subcellular location">
    <subcellularLocation>
        <location evidence="1">Cell projection</location>
        <location evidence="1">Neuron projection</location>
    </subcellularLocation>
    <subcellularLocation>
        <location evidence="16">Postsynaptic cell membrane</location>
        <topology evidence="16">Multi-pass membrane protein</topology>
    </subcellularLocation>
</comment>
<accession>A0A2B4S894</accession>
<feature type="transmembrane region" description="Helical" evidence="18">
    <location>
        <begin position="626"/>
        <end position="648"/>
    </location>
</feature>
<dbReference type="InterPro" id="IPR009030">
    <property type="entry name" value="Growth_fac_rcpt_cys_sf"/>
</dbReference>
<dbReference type="CDD" id="cd15293">
    <property type="entry name" value="7tmC_GPR158-like"/>
    <property type="match status" value="1"/>
</dbReference>
<evidence type="ECO:0000256" key="17">
    <source>
        <dbReference type="SAM" id="Coils"/>
    </source>
</evidence>
<evidence type="ECO:0000256" key="6">
    <source>
        <dbReference type="ARBA" id="ARBA00022989"/>
    </source>
</evidence>
<dbReference type="Gene3D" id="3.30.450.20">
    <property type="entry name" value="PAS domain"/>
    <property type="match status" value="1"/>
</dbReference>
<proteinExistence type="inferred from homology"/>
<evidence type="ECO:0000256" key="15">
    <source>
        <dbReference type="ARBA" id="ARBA00023273"/>
    </source>
</evidence>
<protein>
    <submittedName>
        <fullName evidence="21">Putative G-protein coupled receptor CG31760</fullName>
    </submittedName>
</protein>